<evidence type="ECO:0000313" key="4">
    <source>
        <dbReference type="Proteomes" id="UP001207742"/>
    </source>
</evidence>
<keyword evidence="1" id="KW-0732">Signal</keyword>
<dbReference type="Pfam" id="PF13715">
    <property type="entry name" value="CarbopepD_reg_2"/>
    <property type="match status" value="1"/>
</dbReference>
<dbReference type="RefSeq" id="WP_264728935.1">
    <property type="nucleotide sequence ID" value="NZ_JAPDNR010000001.1"/>
</dbReference>
<evidence type="ECO:0000259" key="2">
    <source>
        <dbReference type="Pfam" id="PF14905"/>
    </source>
</evidence>
<gene>
    <name evidence="3" type="ORF">OL497_06425</name>
</gene>
<organism evidence="3 4">
    <name type="scientific">Chitinophaga nivalis</name>
    <dbReference type="NCBI Taxonomy" id="2991709"/>
    <lineage>
        <taxon>Bacteria</taxon>
        <taxon>Pseudomonadati</taxon>
        <taxon>Bacteroidota</taxon>
        <taxon>Chitinophagia</taxon>
        <taxon>Chitinophagales</taxon>
        <taxon>Chitinophagaceae</taxon>
        <taxon>Chitinophaga</taxon>
    </lineage>
</organism>
<dbReference type="Gene3D" id="2.60.40.1120">
    <property type="entry name" value="Carboxypeptidase-like, regulatory domain"/>
    <property type="match status" value="1"/>
</dbReference>
<dbReference type="InterPro" id="IPR041700">
    <property type="entry name" value="OMP_b-brl_3"/>
</dbReference>
<proteinExistence type="predicted"/>
<dbReference type="Pfam" id="PF14905">
    <property type="entry name" value="OMP_b-brl_3"/>
    <property type="match status" value="1"/>
</dbReference>
<dbReference type="InterPro" id="IPR008969">
    <property type="entry name" value="CarboxyPept-like_regulatory"/>
</dbReference>
<comment type="caution">
    <text evidence="3">The sequence shown here is derived from an EMBL/GenBank/DDBJ whole genome shotgun (WGS) entry which is preliminary data.</text>
</comment>
<accession>A0ABT3IID8</accession>
<dbReference type="EMBL" id="JAPDNS010000001">
    <property type="protein sequence ID" value="MCW3483519.1"/>
    <property type="molecule type" value="Genomic_DNA"/>
</dbReference>
<dbReference type="Proteomes" id="UP001207742">
    <property type="component" value="Unassembled WGS sequence"/>
</dbReference>
<feature type="chain" id="PRO_5047215610" evidence="1">
    <location>
        <begin position="22"/>
        <end position="890"/>
    </location>
</feature>
<name>A0ABT3IID8_9BACT</name>
<evidence type="ECO:0000256" key="1">
    <source>
        <dbReference type="SAM" id="SignalP"/>
    </source>
</evidence>
<dbReference type="SUPFAM" id="SSF56935">
    <property type="entry name" value="Porins"/>
    <property type="match status" value="1"/>
</dbReference>
<evidence type="ECO:0000313" key="3">
    <source>
        <dbReference type="EMBL" id="MCW3483519.1"/>
    </source>
</evidence>
<feature type="signal peptide" evidence="1">
    <location>
        <begin position="1"/>
        <end position="21"/>
    </location>
</feature>
<protein>
    <submittedName>
        <fullName evidence="3">Outer membrane beta-barrel protein</fullName>
    </submittedName>
</protein>
<keyword evidence="4" id="KW-1185">Reference proteome</keyword>
<reference evidence="3 4" key="1">
    <citation type="submission" date="2022-10" db="EMBL/GenBank/DDBJ databases">
        <title>Chitinophaga nivalis PC15 sp. nov., isolated from Pyeongchang county, South Korea.</title>
        <authorList>
            <person name="Trinh H.N."/>
        </authorList>
    </citation>
    <scope>NUCLEOTIDE SEQUENCE [LARGE SCALE GENOMIC DNA]</scope>
    <source>
        <strain evidence="3 4">PC14</strain>
    </source>
</reference>
<sequence length="890" mass="99972">MIRPLATITILFCCCCSVLFAQRKISGTVYDKATRQPLAGASILLFTKETSILKAQTLSDEKGHFELLNPPVGNYKFIISFLGYEANIDEITFYQKKGVFIFNNVQLARNSIKLSSIDIKVSKPLFAIRKDTIEFDVSQIKTVENASLKNLMQKIPGLTIGGDGTYYFQGKPIRDLYIDGRAAFRQTANGSADPRKIAEIFLANMVEKIQVADKKSLDGISDPGSSEKVLNIIIKKEMKKGINGTVTAGLGTNRRVTGSGNVNMLRDNKQIYLMGNANNINTNTSFAASDESQNLIGRLPGINKNINGSTSIGMDISKKTKMNFNFSREQSRAVTDDATERENILQDSSFRYNNRTRKTAESITTSGAFFLDAQPDIQNKISIGVFSSLMDRDDHSFNNYRTSGKNNDLINSGATLNTEKSTTRKLAITSQYTHAFLKQGRSLVATVNYEVTNQDGTQVNHTLNNNFQKRADTINQQIQPVEKKQLLSASLSFTEPINKYLTLNAAYKMQNAVGENNQRTYDFDYSAKAYRRFNDSLTYHFKNTMLTQSWKISLQYNQGKIQSMLGLALNTNNSDSRNYTTSKYFRQPVQYFSPNFLLLYRINHYKSLQLNYSNETTPPTITQLMPVNSVSNPLYIELGNPDLKPSVTNRASLEYSSLDIKGLNFTARLDAALSDNAVAMAIQSDKSGKQVSIPVNVDGLYSFTHTITMGTRLKKSGITLNYQFLAGTHNDISYVNSTKNTSTIYDLGQYLAASIMYKNLLEIGAVSLIKYTGTRYSLQQNIYRDFLQYTFSLNINSYLPWNINVGVSNNYYSNTGAQQHFLLTNGWISKTMLPKKNLSAKLYLYDIFKENKNITTSFAETYIETSTSNMLSQYLMFSLTYYFGKKAASK</sequence>
<dbReference type="SUPFAM" id="SSF49464">
    <property type="entry name" value="Carboxypeptidase regulatory domain-like"/>
    <property type="match status" value="1"/>
</dbReference>
<feature type="domain" description="Outer membrane protein beta-barrel" evidence="2">
    <location>
        <begin position="434"/>
        <end position="881"/>
    </location>
</feature>